<evidence type="ECO:0000256" key="1">
    <source>
        <dbReference type="SAM" id="MobiDB-lite"/>
    </source>
</evidence>
<name>A0A1J8QT59_9AGAM</name>
<proteinExistence type="predicted"/>
<sequence>MPIQSLNMPSHRSHSPQQVSSSHQETCIPMPPALSQYRRNGRDASSIPFLLSEEEATLPLARYIDDTARLKAMFVTPKHQNYAQTHHPKYLISPHHTR</sequence>
<protein>
    <submittedName>
        <fullName evidence="2">Uncharacterized protein</fullName>
    </submittedName>
</protein>
<evidence type="ECO:0000313" key="2">
    <source>
        <dbReference type="EMBL" id="OJA16617.1"/>
    </source>
</evidence>
<feature type="compositionally biased region" description="Low complexity" evidence="1">
    <location>
        <begin position="15"/>
        <end position="24"/>
    </location>
</feature>
<organism evidence="2 3">
    <name type="scientific">Rhizopogon vesiculosus</name>
    <dbReference type="NCBI Taxonomy" id="180088"/>
    <lineage>
        <taxon>Eukaryota</taxon>
        <taxon>Fungi</taxon>
        <taxon>Dikarya</taxon>
        <taxon>Basidiomycota</taxon>
        <taxon>Agaricomycotina</taxon>
        <taxon>Agaricomycetes</taxon>
        <taxon>Agaricomycetidae</taxon>
        <taxon>Boletales</taxon>
        <taxon>Suillineae</taxon>
        <taxon>Rhizopogonaceae</taxon>
        <taxon>Rhizopogon</taxon>
    </lineage>
</organism>
<gene>
    <name evidence="2" type="ORF">AZE42_10975</name>
</gene>
<reference evidence="2 3" key="1">
    <citation type="submission" date="2016-03" db="EMBL/GenBank/DDBJ databases">
        <title>Comparative genomics of the ectomycorrhizal sister species Rhizopogon vinicolor and Rhizopogon vesiculosus (Basidiomycota: Boletales) reveals a divergence of the mating type B locus.</title>
        <authorList>
            <person name="Mujic A.B."/>
            <person name="Kuo A."/>
            <person name="Tritt A."/>
            <person name="Lipzen A."/>
            <person name="Chen C."/>
            <person name="Johnson J."/>
            <person name="Sharma A."/>
            <person name="Barry K."/>
            <person name="Grigoriev I.V."/>
            <person name="Spatafora J.W."/>
        </authorList>
    </citation>
    <scope>NUCLEOTIDE SEQUENCE [LARGE SCALE GENOMIC DNA]</scope>
    <source>
        <strain evidence="2 3">AM-OR11-056</strain>
    </source>
</reference>
<keyword evidence="3" id="KW-1185">Reference proteome</keyword>
<dbReference type="AlphaFoldDB" id="A0A1J8QT59"/>
<feature type="region of interest" description="Disordered" evidence="1">
    <location>
        <begin position="1"/>
        <end position="39"/>
    </location>
</feature>
<evidence type="ECO:0000313" key="3">
    <source>
        <dbReference type="Proteomes" id="UP000183567"/>
    </source>
</evidence>
<dbReference type="Proteomes" id="UP000183567">
    <property type="component" value="Unassembled WGS sequence"/>
</dbReference>
<dbReference type="EMBL" id="LVVM01002486">
    <property type="protein sequence ID" value="OJA16617.1"/>
    <property type="molecule type" value="Genomic_DNA"/>
</dbReference>
<accession>A0A1J8QT59</accession>
<comment type="caution">
    <text evidence="2">The sequence shown here is derived from an EMBL/GenBank/DDBJ whole genome shotgun (WGS) entry which is preliminary data.</text>
</comment>